<reference evidence="4 5" key="1">
    <citation type="submission" date="2019-02" db="EMBL/GenBank/DDBJ databases">
        <title>Deep-cultivation of Planctomycetes and their phenomic and genomic characterization uncovers novel biology.</title>
        <authorList>
            <person name="Wiegand S."/>
            <person name="Jogler M."/>
            <person name="Boedeker C."/>
            <person name="Pinto D."/>
            <person name="Vollmers J."/>
            <person name="Rivas-Marin E."/>
            <person name="Kohn T."/>
            <person name="Peeters S.H."/>
            <person name="Heuer A."/>
            <person name="Rast P."/>
            <person name="Oberbeckmann S."/>
            <person name="Bunk B."/>
            <person name="Jeske O."/>
            <person name="Meyerdierks A."/>
            <person name="Storesund J.E."/>
            <person name="Kallscheuer N."/>
            <person name="Luecker S."/>
            <person name="Lage O.M."/>
            <person name="Pohl T."/>
            <person name="Merkel B.J."/>
            <person name="Hornburger P."/>
            <person name="Mueller R.-W."/>
            <person name="Bruemmer F."/>
            <person name="Labrenz M."/>
            <person name="Spormann A.M."/>
            <person name="Op den Camp H."/>
            <person name="Overmann J."/>
            <person name="Amann R."/>
            <person name="Jetten M.S.M."/>
            <person name="Mascher T."/>
            <person name="Medema M.H."/>
            <person name="Devos D.P."/>
            <person name="Kaster A.-K."/>
            <person name="Ovreas L."/>
            <person name="Rohde M."/>
            <person name="Galperin M.Y."/>
            <person name="Jogler C."/>
        </authorList>
    </citation>
    <scope>NUCLEOTIDE SEQUENCE [LARGE SCALE GENOMIC DNA]</scope>
    <source>
        <strain evidence="4 5">ETA_A1</strain>
    </source>
</reference>
<proteinExistence type="predicted"/>
<dbReference type="EMBL" id="CP036273">
    <property type="protein sequence ID" value="QDU18244.1"/>
    <property type="molecule type" value="Genomic_DNA"/>
</dbReference>
<feature type="signal peptide" evidence="2">
    <location>
        <begin position="1"/>
        <end position="19"/>
    </location>
</feature>
<gene>
    <name evidence="4" type="ORF">ETAA1_01270</name>
</gene>
<dbReference type="Gene3D" id="2.60.120.380">
    <property type="match status" value="2"/>
</dbReference>
<dbReference type="EC" id="3.4.21.-" evidence="4"/>
<evidence type="ECO:0000313" key="4">
    <source>
        <dbReference type="EMBL" id="QDU18244.1"/>
    </source>
</evidence>
<feature type="chain" id="PRO_5021718305" evidence="2">
    <location>
        <begin position="20"/>
        <end position="671"/>
    </location>
</feature>
<dbReference type="InterPro" id="IPR007280">
    <property type="entry name" value="Peptidase_C_arc/bac"/>
</dbReference>
<keyword evidence="4" id="KW-0645">Protease</keyword>
<organism evidence="4 5">
    <name type="scientific">Urbifossiella limnaea</name>
    <dbReference type="NCBI Taxonomy" id="2528023"/>
    <lineage>
        <taxon>Bacteria</taxon>
        <taxon>Pseudomonadati</taxon>
        <taxon>Planctomycetota</taxon>
        <taxon>Planctomycetia</taxon>
        <taxon>Gemmatales</taxon>
        <taxon>Gemmataceae</taxon>
        <taxon>Urbifossiella</taxon>
    </lineage>
</organism>
<dbReference type="KEGG" id="uli:ETAA1_01270"/>
<dbReference type="GO" id="GO:0008233">
    <property type="term" value="F:peptidase activity"/>
    <property type="evidence" value="ECO:0007669"/>
    <property type="project" value="UniProtKB-KW"/>
</dbReference>
<feature type="region of interest" description="Disordered" evidence="1">
    <location>
        <begin position="312"/>
        <end position="332"/>
    </location>
</feature>
<dbReference type="Pfam" id="PF04151">
    <property type="entry name" value="PPC"/>
    <property type="match status" value="1"/>
</dbReference>
<evidence type="ECO:0000256" key="1">
    <source>
        <dbReference type="SAM" id="MobiDB-lite"/>
    </source>
</evidence>
<evidence type="ECO:0000259" key="3">
    <source>
        <dbReference type="Pfam" id="PF04151"/>
    </source>
</evidence>
<dbReference type="OrthoDB" id="237792at2"/>
<protein>
    <submittedName>
        <fullName evidence="4">Putative subtilase-type serine protease</fullName>
        <ecNumber evidence="4">3.4.21.-</ecNumber>
    </submittedName>
</protein>
<dbReference type="GO" id="GO:0006508">
    <property type="term" value="P:proteolysis"/>
    <property type="evidence" value="ECO:0007669"/>
    <property type="project" value="UniProtKB-KW"/>
</dbReference>
<accession>A0A517XL65</accession>
<feature type="domain" description="Peptidase C-terminal archaeal/bacterial" evidence="3">
    <location>
        <begin position="148"/>
        <end position="223"/>
    </location>
</feature>
<dbReference type="AlphaFoldDB" id="A0A517XL65"/>
<keyword evidence="5" id="KW-1185">Reference proteome</keyword>
<dbReference type="Proteomes" id="UP000319576">
    <property type="component" value="Chromosome"/>
</dbReference>
<evidence type="ECO:0000256" key="2">
    <source>
        <dbReference type="SAM" id="SignalP"/>
    </source>
</evidence>
<keyword evidence="4" id="KW-0378">Hydrolase</keyword>
<dbReference type="Gene3D" id="2.60.40.10">
    <property type="entry name" value="Immunoglobulins"/>
    <property type="match status" value="1"/>
</dbReference>
<sequence precursor="true">MKPLAALAALVLLPAAVRAQTSFPMVTHVTPTAVQRGTTAEVTVVAQASTLAGAHKVLFDGTGVSAEPVAAADAKTSLKLKVTVAADAAPGVREFRVACPHGVSSLGQLVVVDAPVVQEAPGNNTPDKAQPIPVPSVVCGRTEAAENVDYYRFAAKAGAVLTFEVHGARIQDKIHDLQKHADPLIAVFDATGKELAANDDGYFADPVLEFKAPADGEYRVAVRDAKFDGDARWTYALTVTDRPYVQHLFPLAANPGKLTPFAPVGTARLVQPLWPLTVPSESGLRLVSLPGPTGLTNPAPLVVTPLPLVTEAEPNDDPKQATRVAMPGGANGRVGTRGDLDHFVFAAQKGKAVRLEVLARRFGTVLRSRLDGVLDVMTPDGKVLMSNDDLNGKDPGLVFAPPADGDYVARVRDLNNRGSDAHVYYLELAPAAPDFTIKCDPSKASVGQGGRTAWYVQVTRTNGFAGPVTVDVEGLPKGVTASALTIPPAMTQGCVVLSAAADAKLDAAAVRVVGKADGLVRTAVPVEEIYLPGGGRGRFDVGMPAVAVCRPLDILDVKVKTTRVELKPGEEVKLDVEVVRAPGYDKTLTLDVLLQHLGGVHGNPLPLGVTVVGAKSKTLLGTGSVGHIVLRAAPDAAACADVPVCVQAYVPINFVVKTGYASAPVLLTVRR</sequence>
<keyword evidence="2" id="KW-0732">Signal</keyword>
<evidence type="ECO:0000313" key="5">
    <source>
        <dbReference type="Proteomes" id="UP000319576"/>
    </source>
</evidence>
<dbReference type="InterPro" id="IPR013783">
    <property type="entry name" value="Ig-like_fold"/>
</dbReference>
<name>A0A517XL65_9BACT</name>
<dbReference type="RefSeq" id="WP_145233385.1">
    <property type="nucleotide sequence ID" value="NZ_CP036273.1"/>
</dbReference>